<keyword evidence="4 7" id="KW-0378">Hydrolase</keyword>
<dbReference type="Gene3D" id="2.40.10.10">
    <property type="entry name" value="Trypsin-like serine proteases"/>
    <property type="match status" value="1"/>
</dbReference>
<dbReference type="SUPFAM" id="SSF50494">
    <property type="entry name" value="Trypsin-like serine proteases"/>
    <property type="match status" value="1"/>
</dbReference>
<reference evidence="11" key="1">
    <citation type="submission" date="2025-08" db="UniProtKB">
        <authorList>
            <consortium name="RefSeq"/>
        </authorList>
    </citation>
    <scope>IDENTIFICATION</scope>
    <source>
        <tissue evidence="11">Total insect</tissue>
    </source>
</reference>
<dbReference type="PROSITE" id="PS00134">
    <property type="entry name" value="TRYPSIN_HIS"/>
    <property type="match status" value="1"/>
</dbReference>
<keyword evidence="5 7" id="KW-0720">Serine protease</keyword>
<sequence>MKTSISIALALVAALACAHGAAVAKQGVSLNPMVKPMVWPMPSIGGDFISEEIIGGTDADPAEFPHQVSMQVSMLWIVEQHICGGTILNEEWVLTAGHCVKGVPWYTSAFILAGKTNLGVKEAGQQRSAVKKMFTHEKFRGGVGPYDIGLLHLKTKLVLSDTIKPAKLPAQGAVPTGQATLSGWGSISTSQELVMPKQLQKLDLPIIPFDACNDAIQKLSDANGEKNPLVESSNVCVGHLDKAGQGACNGDSGGPLIQVVDGEVVVIGATSWGYFPCQAEAAPSVYTKVSAFVDWINENIAPAH</sequence>
<evidence type="ECO:0000256" key="2">
    <source>
        <dbReference type="ARBA" id="ARBA00022525"/>
    </source>
</evidence>
<dbReference type="PRINTS" id="PR00722">
    <property type="entry name" value="CHYMOTRYPSIN"/>
</dbReference>
<dbReference type="CDD" id="cd00190">
    <property type="entry name" value="Tryp_SPc"/>
    <property type="match status" value="1"/>
</dbReference>
<proteinExistence type="predicted"/>
<evidence type="ECO:0000256" key="1">
    <source>
        <dbReference type="ARBA" id="ARBA00004613"/>
    </source>
</evidence>
<dbReference type="RefSeq" id="XP_034244415.1">
    <property type="nucleotide sequence ID" value="XM_034388524.1"/>
</dbReference>
<evidence type="ECO:0000256" key="6">
    <source>
        <dbReference type="ARBA" id="ARBA00023157"/>
    </source>
</evidence>
<evidence type="ECO:0000256" key="7">
    <source>
        <dbReference type="RuleBase" id="RU363034"/>
    </source>
</evidence>
<gene>
    <name evidence="11" type="primary">LOC117647043</name>
</gene>
<dbReference type="GO" id="GO:0016485">
    <property type="term" value="P:protein processing"/>
    <property type="evidence" value="ECO:0007669"/>
    <property type="project" value="UniProtKB-ARBA"/>
</dbReference>
<feature type="chain" id="PRO_5028116113" evidence="8">
    <location>
        <begin position="21"/>
        <end position="304"/>
    </location>
</feature>
<keyword evidence="6" id="KW-1015">Disulfide bond</keyword>
<evidence type="ECO:0000256" key="8">
    <source>
        <dbReference type="SAM" id="SignalP"/>
    </source>
</evidence>
<dbReference type="Pfam" id="PF00089">
    <property type="entry name" value="Trypsin"/>
    <property type="match status" value="1"/>
</dbReference>
<dbReference type="GeneID" id="117647043"/>
<dbReference type="AlphaFoldDB" id="A0A6P8Z307"/>
<dbReference type="InParanoid" id="A0A6P8Z307"/>
<dbReference type="GO" id="GO:0004252">
    <property type="term" value="F:serine-type endopeptidase activity"/>
    <property type="evidence" value="ECO:0007669"/>
    <property type="project" value="InterPro"/>
</dbReference>
<dbReference type="InterPro" id="IPR018114">
    <property type="entry name" value="TRYPSIN_HIS"/>
</dbReference>
<keyword evidence="2" id="KW-0964">Secreted</keyword>
<protein>
    <submittedName>
        <fullName evidence="11">Trypsin-1-like</fullName>
    </submittedName>
</protein>
<evidence type="ECO:0000313" key="10">
    <source>
        <dbReference type="Proteomes" id="UP000515158"/>
    </source>
</evidence>
<dbReference type="GO" id="GO:0005615">
    <property type="term" value="C:extracellular space"/>
    <property type="evidence" value="ECO:0007669"/>
    <property type="project" value="TreeGrafter"/>
</dbReference>
<comment type="subcellular location">
    <subcellularLocation>
        <location evidence="1">Secreted</location>
    </subcellularLocation>
</comment>
<keyword evidence="8" id="KW-0732">Signal</keyword>
<dbReference type="PANTHER" id="PTHR24264">
    <property type="entry name" value="TRYPSIN-RELATED"/>
    <property type="match status" value="1"/>
</dbReference>
<evidence type="ECO:0000313" key="11">
    <source>
        <dbReference type="RefSeq" id="XP_034244415.1"/>
    </source>
</evidence>
<evidence type="ECO:0000256" key="4">
    <source>
        <dbReference type="ARBA" id="ARBA00022801"/>
    </source>
</evidence>
<dbReference type="PANTHER" id="PTHR24264:SF65">
    <property type="entry name" value="SRCR DOMAIN-CONTAINING PROTEIN"/>
    <property type="match status" value="1"/>
</dbReference>
<dbReference type="InterPro" id="IPR050127">
    <property type="entry name" value="Serine_Proteases_S1"/>
</dbReference>
<dbReference type="SMART" id="SM00020">
    <property type="entry name" value="Tryp_SPc"/>
    <property type="match status" value="1"/>
</dbReference>
<dbReference type="PROSITE" id="PS51257">
    <property type="entry name" value="PROKAR_LIPOPROTEIN"/>
    <property type="match status" value="1"/>
</dbReference>
<dbReference type="InterPro" id="IPR001254">
    <property type="entry name" value="Trypsin_dom"/>
</dbReference>
<dbReference type="InterPro" id="IPR009003">
    <property type="entry name" value="Peptidase_S1_PA"/>
</dbReference>
<dbReference type="InterPro" id="IPR033116">
    <property type="entry name" value="TRYPSIN_SER"/>
</dbReference>
<dbReference type="InterPro" id="IPR001314">
    <property type="entry name" value="Peptidase_S1A"/>
</dbReference>
<evidence type="ECO:0000256" key="3">
    <source>
        <dbReference type="ARBA" id="ARBA00022670"/>
    </source>
</evidence>
<feature type="signal peptide" evidence="8">
    <location>
        <begin position="1"/>
        <end position="20"/>
    </location>
</feature>
<dbReference type="OrthoDB" id="10061449at2759"/>
<keyword evidence="10" id="KW-1185">Reference proteome</keyword>
<dbReference type="FunFam" id="2.40.10.10:FF:000047">
    <property type="entry name" value="Trypsin eta"/>
    <property type="match status" value="1"/>
</dbReference>
<evidence type="ECO:0000259" key="9">
    <source>
        <dbReference type="PROSITE" id="PS50240"/>
    </source>
</evidence>
<dbReference type="InterPro" id="IPR043504">
    <property type="entry name" value="Peptidase_S1_PA_chymotrypsin"/>
</dbReference>
<dbReference type="KEGG" id="tpal:117647043"/>
<evidence type="ECO:0000256" key="5">
    <source>
        <dbReference type="ARBA" id="ARBA00022825"/>
    </source>
</evidence>
<dbReference type="Proteomes" id="UP000515158">
    <property type="component" value="Unplaced"/>
</dbReference>
<feature type="domain" description="Peptidase S1" evidence="9">
    <location>
        <begin position="53"/>
        <end position="301"/>
    </location>
</feature>
<organism evidence="11">
    <name type="scientific">Thrips palmi</name>
    <name type="common">Melon thrips</name>
    <dbReference type="NCBI Taxonomy" id="161013"/>
    <lineage>
        <taxon>Eukaryota</taxon>
        <taxon>Metazoa</taxon>
        <taxon>Ecdysozoa</taxon>
        <taxon>Arthropoda</taxon>
        <taxon>Hexapoda</taxon>
        <taxon>Insecta</taxon>
        <taxon>Pterygota</taxon>
        <taxon>Neoptera</taxon>
        <taxon>Paraneoptera</taxon>
        <taxon>Thysanoptera</taxon>
        <taxon>Terebrantia</taxon>
        <taxon>Thripoidea</taxon>
        <taxon>Thripidae</taxon>
        <taxon>Thrips</taxon>
    </lineage>
</organism>
<dbReference type="PROSITE" id="PS50240">
    <property type="entry name" value="TRYPSIN_DOM"/>
    <property type="match status" value="1"/>
</dbReference>
<accession>A0A6P8Z307</accession>
<dbReference type="PROSITE" id="PS00135">
    <property type="entry name" value="TRYPSIN_SER"/>
    <property type="match status" value="1"/>
</dbReference>
<keyword evidence="3 7" id="KW-0645">Protease</keyword>
<name>A0A6P8Z307_THRPL</name>